<gene>
    <name evidence="1" type="ordered locus">ACIAD3660</name>
</gene>
<dbReference type="Proteomes" id="UP000000430">
    <property type="component" value="Chromosome"/>
</dbReference>
<protein>
    <submittedName>
        <fullName evidence="1">Uncharacterized protein</fullName>
    </submittedName>
</protein>
<name>Q6F6M8_ACIAD</name>
<dbReference type="BioCyc" id="ASP62977:ACIAD_RS16555-MONOMER"/>
<organism evidence="1 2">
    <name type="scientific">Acinetobacter baylyi (strain ATCC 33305 / BD413 / ADP1)</name>
    <dbReference type="NCBI Taxonomy" id="62977"/>
    <lineage>
        <taxon>Bacteria</taxon>
        <taxon>Pseudomonadati</taxon>
        <taxon>Pseudomonadota</taxon>
        <taxon>Gammaproteobacteria</taxon>
        <taxon>Moraxellales</taxon>
        <taxon>Moraxellaceae</taxon>
        <taxon>Acinetobacter</taxon>
    </lineage>
</organism>
<evidence type="ECO:0000313" key="1">
    <source>
        <dbReference type="EMBL" id="CAG70289.1"/>
    </source>
</evidence>
<accession>Q6F6M8</accession>
<sequence>MMPCQKFPETLSVNADNVLSEFSKNFGDAEKRRYNVAIIHVLLGVSRDIPSFLLFTLWKCQ</sequence>
<proteinExistence type="predicted"/>
<dbReference type="HOGENOM" id="CLU_2911824_0_0_6"/>
<reference evidence="1 2" key="1">
    <citation type="journal article" date="2004" name="Nucleic Acids Res.">
        <title>Unique features revealed by the genome sequence of Acinetobacter sp. ADP1, a versatile and naturally transformation competent bacterium.</title>
        <authorList>
            <person name="Barbe V."/>
            <person name="Vallenet D."/>
            <person name="Fonknechten N."/>
            <person name="Kreimeyer A."/>
            <person name="Oztas S."/>
            <person name="Labarre L."/>
            <person name="Cruveiller S."/>
            <person name="Robert C."/>
            <person name="Duprat S."/>
            <person name="Wincker P."/>
            <person name="Ornston L.N."/>
            <person name="Weissenbach J."/>
            <person name="Marliere P."/>
            <person name="Cohen G.N."/>
            <person name="Medigue C."/>
        </authorList>
    </citation>
    <scope>NUCLEOTIDE SEQUENCE [LARGE SCALE GENOMIC DNA]</scope>
    <source>
        <strain evidence="2">ATCC 33305 / BD413 / ADP1</strain>
    </source>
</reference>
<dbReference type="AlphaFoldDB" id="Q6F6M8"/>
<dbReference type="KEGG" id="aci:ACIAD3660"/>
<evidence type="ECO:0000313" key="2">
    <source>
        <dbReference type="Proteomes" id="UP000000430"/>
    </source>
</evidence>
<dbReference type="EMBL" id="CR543861">
    <property type="protein sequence ID" value="CAG70289.1"/>
    <property type="molecule type" value="Genomic_DNA"/>
</dbReference>